<dbReference type="InterPro" id="IPR029045">
    <property type="entry name" value="ClpP/crotonase-like_dom_sf"/>
</dbReference>
<dbReference type="SUPFAM" id="SSF52096">
    <property type="entry name" value="ClpP/crotonase"/>
    <property type="match status" value="1"/>
</dbReference>
<feature type="domain" description="Tail specific protease" evidence="1">
    <location>
        <begin position="50"/>
        <end position="242"/>
    </location>
</feature>
<gene>
    <name evidence="2" type="ORF">CNX70_19980</name>
</gene>
<sequence length="266" mass="28872">MAQLVAAWRPYYAASNEAARLRDMAGKLTTGACGATRLQVRREQGDVELTAQRVPAGRQARQDTHDRDGETFQRLGDDIAYLKLSSLKRADVAAHMAAAAGSRGLIIDIRNYPREFVVFALGSYLVERPTEFARFTKGDLGNPGAFHWTNAIALYPQALRYAGKVMLLVDEVSQSQAEYTAMALRVAPRAKVIGSTTAGADGNMSPFALPGGLSTLISGIGVFYPDRRPTQRVGIIPDIEVRPTLGGIRAGRDEVLEAAIAEIRRQ</sequence>
<reference evidence="2 3" key="1">
    <citation type="submission" date="2017-09" db="EMBL/GenBank/DDBJ databases">
        <title>Complete genome sequence of Janthinobacterium svalbardensis PAMC 27463.</title>
        <authorList>
            <person name="Cho Y.-J."/>
            <person name="Cho A."/>
            <person name="Kim O.-S."/>
            <person name="Lee J.-I."/>
        </authorList>
    </citation>
    <scope>NUCLEOTIDE SEQUENCE [LARGE SCALE GENOMIC DNA]</scope>
    <source>
        <strain evidence="2 3">PAMC 27463</strain>
    </source>
</reference>
<accession>A0A290WZ44</accession>
<dbReference type="RefSeq" id="WP_096236416.1">
    <property type="nucleotide sequence ID" value="NZ_CP023422.1"/>
</dbReference>
<evidence type="ECO:0000313" key="3">
    <source>
        <dbReference type="Proteomes" id="UP000218437"/>
    </source>
</evidence>
<dbReference type="Proteomes" id="UP000218437">
    <property type="component" value="Chromosome"/>
</dbReference>
<dbReference type="InterPro" id="IPR005151">
    <property type="entry name" value="Tail-specific_protease"/>
</dbReference>
<keyword evidence="3" id="KW-1185">Reference proteome</keyword>
<evidence type="ECO:0000313" key="2">
    <source>
        <dbReference type="EMBL" id="ATD62169.1"/>
    </source>
</evidence>
<name>A0A290WZ44_9BURK</name>
<dbReference type="GO" id="GO:0008236">
    <property type="term" value="F:serine-type peptidase activity"/>
    <property type="evidence" value="ECO:0007669"/>
    <property type="project" value="InterPro"/>
</dbReference>
<protein>
    <recommendedName>
        <fullName evidence="1">Tail specific protease domain-containing protein</fullName>
    </recommendedName>
</protein>
<dbReference type="Pfam" id="PF03572">
    <property type="entry name" value="Peptidase_S41"/>
    <property type="match status" value="1"/>
</dbReference>
<dbReference type="Gene3D" id="3.90.226.10">
    <property type="entry name" value="2-enoyl-CoA Hydratase, Chain A, domain 1"/>
    <property type="match status" value="1"/>
</dbReference>
<dbReference type="KEGG" id="jsv:CNX70_19980"/>
<dbReference type="AlphaFoldDB" id="A0A290WZ44"/>
<organism evidence="2 3">
    <name type="scientific">Janthinobacterium svalbardensis</name>
    <dbReference type="NCBI Taxonomy" id="368607"/>
    <lineage>
        <taxon>Bacteria</taxon>
        <taxon>Pseudomonadati</taxon>
        <taxon>Pseudomonadota</taxon>
        <taxon>Betaproteobacteria</taxon>
        <taxon>Burkholderiales</taxon>
        <taxon>Oxalobacteraceae</taxon>
        <taxon>Janthinobacterium</taxon>
    </lineage>
</organism>
<proteinExistence type="predicted"/>
<dbReference type="CDD" id="cd07562">
    <property type="entry name" value="Peptidase_S41_TRI"/>
    <property type="match status" value="1"/>
</dbReference>
<dbReference type="GO" id="GO:0006508">
    <property type="term" value="P:proteolysis"/>
    <property type="evidence" value="ECO:0007669"/>
    <property type="project" value="InterPro"/>
</dbReference>
<dbReference type="SMART" id="SM00245">
    <property type="entry name" value="TSPc"/>
    <property type="match status" value="1"/>
</dbReference>
<dbReference type="EMBL" id="CP023422">
    <property type="protein sequence ID" value="ATD62169.1"/>
    <property type="molecule type" value="Genomic_DNA"/>
</dbReference>
<evidence type="ECO:0000259" key="1">
    <source>
        <dbReference type="SMART" id="SM00245"/>
    </source>
</evidence>